<reference evidence="2" key="1">
    <citation type="journal article" date="2021" name="New Phytol.">
        <title>Evolutionary innovations through gain and loss of genes in the ectomycorrhizal Boletales.</title>
        <authorList>
            <person name="Wu G."/>
            <person name="Miyauchi S."/>
            <person name="Morin E."/>
            <person name="Kuo A."/>
            <person name="Drula E."/>
            <person name="Varga T."/>
            <person name="Kohler A."/>
            <person name="Feng B."/>
            <person name="Cao Y."/>
            <person name="Lipzen A."/>
            <person name="Daum C."/>
            <person name="Hundley H."/>
            <person name="Pangilinan J."/>
            <person name="Johnson J."/>
            <person name="Barry K."/>
            <person name="LaButti K."/>
            <person name="Ng V."/>
            <person name="Ahrendt S."/>
            <person name="Min B."/>
            <person name="Choi I.G."/>
            <person name="Park H."/>
            <person name="Plett J.M."/>
            <person name="Magnuson J."/>
            <person name="Spatafora J.W."/>
            <person name="Nagy L.G."/>
            <person name="Henrissat B."/>
            <person name="Grigoriev I.V."/>
            <person name="Yang Z.L."/>
            <person name="Xu J."/>
            <person name="Martin F.M."/>
        </authorList>
    </citation>
    <scope>NUCLEOTIDE SEQUENCE</scope>
    <source>
        <strain evidence="2">KKN 215</strain>
    </source>
</reference>
<dbReference type="OrthoDB" id="248923at2759"/>
<sequence>SFGITALELAQGRAPRSREPPHSVLLHIVTKTPLTLDCEAGPYKYSRAFQEMVERCLDKDP</sequence>
<comment type="similarity">
    <text evidence="1">Belongs to the protein kinase superfamily. STE Ser/Thr protein kinase family. STE20 subfamily.</text>
</comment>
<feature type="non-terminal residue" evidence="2">
    <location>
        <position position="61"/>
    </location>
</feature>
<dbReference type="EMBL" id="JAEVFJ010000019">
    <property type="protein sequence ID" value="KAH8099469.1"/>
    <property type="molecule type" value="Genomic_DNA"/>
</dbReference>
<evidence type="ECO:0000256" key="1">
    <source>
        <dbReference type="ARBA" id="ARBA00008874"/>
    </source>
</evidence>
<dbReference type="Gene3D" id="1.10.510.10">
    <property type="entry name" value="Transferase(Phosphotransferase) domain 1"/>
    <property type="match status" value="1"/>
</dbReference>
<comment type="caution">
    <text evidence="2">The sequence shown here is derived from an EMBL/GenBank/DDBJ whole genome shotgun (WGS) entry which is preliminary data.</text>
</comment>
<dbReference type="SUPFAM" id="SSF56112">
    <property type="entry name" value="Protein kinase-like (PK-like)"/>
    <property type="match status" value="1"/>
</dbReference>
<dbReference type="GO" id="GO:0043539">
    <property type="term" value="F:protein serine/threonine kinase activator activity"/>
    <property type="evidence" value="ECO:0007669"/>
    <property type="project" value="InterPro"/>
</dbReference>
<feature type="non-terminal residue" evidence="2">
    <location>
        <position position="1"/>
    </location>
</feature>
<organism evidence="2 3">
    <name type="scientific">Cristinia sonorae</name>
    <dbReference type="NCBI Taxonomy" id="1940300"/>
    <lineage>
        <taxon>Eukaryota</taxon>
        <taxon>Fungi</taxon>
        <taxon>Dikarya</taxon>
        <taxon>Basidiomycota</taxon>
        <taxon>Agaricomycotina</taxon>
        <taxon>Agaricomycetes</taxon>
        <taxon>Agaricomycetidae</taxon>
        <taxon>Agaricales</taxon>
        <taxon>Pleurotineae</taxon>
        <taxon>Stephanosporaceae</taxon>
        <taxon>Cristinia</taxon>
    </lineage>
</organism>
<dbReference type="PANTHER" id="PTHR48014">
    <property type="entry name" value="SERINE/THREONINE-PROTEIN KINASE FRAY2"/>
    <property type="match status" value="1"/>
</dbReference>
<evidence type="ECO:0000313" key="3">
    <source>
        <dbReference type="Proteomes" id="UP000813824"/>
    </source>
</evidence>
<gene>
    <name evidence="2" type="ORF">BXZ70DRAFT_875210</name>
</gene>
<dbReference type="InterPro" id="IPR047173">
    <property type="entry name" value="STRAD_A/B-like"/>
</dbReference>
<name>A0A8K0XPF2_9AGAR</name>
<proteinExistence type="inferred from homology"/>
<dbReference type="InterPro" id="IPR011009">
    <property type="entry name" value="Kinase-like_dom_sf"/>
</dbReference>
<dbReference type="PANTHER" id="PTHR48014:SF21">
    <property type="entry name" value="SERINE_THREONINE-PROTEIN KINASE FRAY2"/>
    <property type="match status" value="1"/>
</dbReference>
<accession>A0A8K0XPF2</accession>
<evidence type="ECO:0000313" key="2">
    <source>
        <dbReference type="EMBL" id="KAH8099469.1"/>
    </source>
</evidence>
<dbReference type="AlphaFoldDB" id="A0A8K0XPF2"/>
<protein>
    <submittedName>
        <fullName evidence="2">Uncharacterized protein</fullName>
    </submittedName>
</protein>
<dbReference type="Proteomes" id="UP000813824">
    <property type="component" value="Unassembled WGS sequence"/>
</dbReference>
<keyword evidence="3" id="KW-1185">Reference proteome</keyword>